<gene>
    <name evidence="1" type="ORF">GTI81_16825</name>
</gene>
<accession>A0AAP6RLU1</accession>
<dbReference type="AlphaFoldDB" id="A0AAP6RLU1"/>
<reference evidence="1 2" key="1">
    <citation type="submission" date="2019-04" db="EMBL/GenBank/DDBJ databases">
        <title>Step-wise assembly of the neonatal virome modulated by breast feeding.</title>
        <authorList>
            <person name="Liang G."/>
            <person name="Bushman F."/>
        </authorList>
    </citation>
    <scope>NUCLEOTIDE SEQUENCE [LARGE SCALE GENOMIC DNA]</scope>
    <source>
        <strain evidence="1 2">E3754</strain>
    </source>
</reference>
<name>A0AAP6RLU1_ENTFL</name>
<organism evidence="1 2">
    <name type="scientific">Enterococcus faecalis</name>
    <name type="common">Streptococcus faecalis</name>
    <dbReference type="NCBI Taxonomy" id="1351"/>
    <lineage>
        <taxon>Bacteria</taxon>
        <taxon>Bacillati</taxon>
        <taxon>Bacillota</taxon>
        <taxon>Bacilli</taxon>
        <taxon>Lactobacillales</taxon>
        <taxon>Enterococcaceae</taxon>
        <taxon>Enterococcus</taxon>
    </lineage>
</organism>
<dbReference type="Proteomes" id="UP000429730">
    <property type="component" value="Unassembled WGS sequence"/>
</dbReference>
<dbReference type="EMBL" id="WVTJ01000130">
    <property type="protein sequence ID" value="MXS54331.1"/>
    <property type="molecule type" value="Genomic_DNA"/>
</dbReference>
<protein>
    <submittedName>
        <fullName evidence="1">Uncharacterized protein</fullName>
    </submittedName>
</protein>
<evidence type="ECO:0000313" key="2">
    <source>
        <dbReference type="Proteomes" id="UP000429730"/>
    </source>
</evidence>
<comment type="caution">
    <text evidence="1">The sequence shown here is derived from an EMBL/GenBank/DDBJ whole genome shotgun (WGS) entry which is preliminary data.</text>
</comment>
<proteinExistence type="predicted"/>
<dbReference type="RefSeq" id="WP_085368152.1">
    <property type="nucleotide sequence ID" value="NZ_JACZAX010000023.1"/>
</dbReference>
<sequence length="162" mass="17634">MDIVQLMENNEPKAMATVVEAVDGLENYPTKADADKSYQKIIQGSPLWTGVWYGGASGSGTTPSKPLSQCQNGWILQWQEMSSTGQANDAVFQFQYVPKNHISNGGIGGTVFNLNAYNGKNPQTKYLYIKDAKITGHDLNAPDGTAAGSGNKMYILTKIFEY</sequence>
<evidence type="ECO:0000313" key="1">
    <source>
        <dbReference type="EMBL" id="MXS54331.1"/>
    </source>
</evidence>